<dbReference type="EMBL" id="FUKP01000059">
    <property type="protein sequence ID" value="SJN31203.1"/>
    <property type="molecule type" value="Genomic_DNA"/>
</dbReference>
<protein>
    <submittedName>
        <fullName evidence="4">OpcA protein</fullName>
    </submittedName>
    <submittedName>
        <fullName evidence="3">OpcA, an allosteric effector of glucose-6-phosphate dehydrogenase, actinobacterial</fullName>
    </submittedName>
</protein>
<dbReference type="PANTHER" id="PTHR38658">
    <property type="entry name" value="OXPP CYCLE PROTEIN OPCA-RELATED"/>
    <property type="match status" value="1"/>
</dbReference>
<feature type="domain" description="Glucose-6-phosphate dehydrogenase assembly protein OpcA N-terminal" evidence="1">
    <location>
        <begin position="51"/>
        <end position="160"/>
    </location>
</feature>
<reference evidence="4 6" key="2">
    <citation type="submission" date="2019-03" db="EMBL/GenBank/DDBJ databases">
        <title>Reclassification of Micrococcus aloeverae and Micrococcus yunnanensis as later heterotypic synonyms of Micrococcus luteus.</title>
        <authorList>
            <person name="Huang C.-H."/>
        </authorList>
    </citation>
    <scope>NUCLEOTIDE SEQUENCE [LARGE SCALE GENOMIC DNA]</scope>
    <source>
        <strain evidence="4 6">BCRC 12151</strain>
    </source>
</reference>
<dbReference type="Pfam" id="PF10128">
    <property type="entry name" value="OpcA_G6PD_assem"/>
    <property type="match status" value="1"/>
</dbReference>
<organism evidence="3 5">
    <name type="scientific">Micrococcus lylae</name>
    <dbReference type="NCBI Taxonomy" id="1273"/>
    <lineage>
        <taxon>Bacteria</taxon>
        <taxon>Bacillati</taxon>
        <taxon>Actinomycetota</taxon>
        <taxon>Actinomycetes</taxon>
        <taxon>Micrococcales</taxon>
        <taxon>Micrococcaceae</taxon>
        <taxon>Micrococcus</taxon>
    </lineage>
</organism>
<evidence type="ECO:0000259" key="2">
    <source>
        <dbReference type="Pfam" id="PF20171"/>
    </source>
</evidence>
<evidence type="ECO:0000313" key="4">
    <source>
        <dbReference type="EMBL" id="TFI00824.1"/>
    </source>
</evidence>
<evidence type="ECO:0000313" key="5">
    <source>
        <dbReference type="Proteomes" id="UP000196230"/>
    </source>
</evidence>
<dbReference type="Proteomes" id="UP000297477">
    <property type="component" value="Unassembled WGS sequence"/>
</dbReference>
<dbReference type="RefSeq" id="WP_067188965.1">
    <property type="nucleotide sequence ID" value="NZ_CP126965.1"/>
</dbReference>
<dbReference type="PANTHER" id="PTHR38658:SF1">
    <property type="entry name" value="OXPP CYCLE PROTEIN OPCA-RELATED"/>
    <property type="match status" value="1"/>
</dbReference>
<dbReference type="EMBL" id="SPKT01000003">
    <property type="protein sequence ID" value="TFI00824.1"/>
    <property type="molecule type" value="Genomic_DNA"/>
</dbReference>
<name>A0A1R4JHH5_9MICC</name>
<keyword evidence="6" id="KW-1185">Reference proteome</keyword>
<feature type="domain" description="Glucose-6-phosphate dehydrogenase assembly protein OpcA C-terminal" evidence="2">
    <location>
        <begin position="166"/>
        <end position="296"/>
    </location>
</feature>
<gene>
    <name evidence="4" type="ORF">E4A49_02235</name>
    <name evidence="3" type="ORF">FM125_08430</name>
</gene>
<accession>A0A1R4JHH5</accession>
<dbReference type="OrthoDB" id="128564at2"/>
<evidence type="ECO:0000259" key="1">
    <source>
        <dbReference type="Pfam" id="PF10128"/>
    </source>
</evidence>
<dbReference type="InterPro" id="IPR046801">
    <property type="entry name" value="OpcA_G6PD_N"/>
</dbReference>
<dbReference type="InterPro" id="IPR046802">
    <property type="entry name" value="OpcA_G6PD_C"/>
</dbReference>
<proteinExistence type="predicted"/>
<dbReference type="AlphaFoldDB" id="A0A1R4JHH5"/>
<dbReference type="Pfam" id="PF20171">
    <property type="entry name" value="OpcA_G6PD_C"/>
    <property type="match status" value="1"/>
</dbReference>
<dbReference type="InterPro" id="IPR004555">
    <property type="entry name" value="G6PDH_assembly_OpcA"/>
</dbReference>
<sequence length="313" mass="34157">MKIRMEDTTTSEVAKRITRLREAGGVVTLGRVLTLVISTDLDGVEKALDAANAASLEHPCRIIVLALGDRTAQNRLDAEIRVGGDAGASDVVVLACHGANAEPTEALVSALLLPDAPIVVWWPGVAPHVPSETPLGRLAHRRITDTAASPYAERALWARRDGHRAGDTDLAWTRLTLWRNQLAAILDDQDPREIRSVTVDGAPDSPSTLLLAAWLTQALRVPVTIAHTKRGHGIRAVRLRRHRGDIVLSRSQSAVARLYQAGRPVQRISLPRRTDQDCLAEELRRLDPDEILGRVLSEGLPRTDLEAVQASER</sequence>
<reference evidence="3 5" key="1">
    <citation type="submission" date="2017-02" db="EMBL/GenBank/DDBJ databases">
        <authorList>
            <person name="Peterson S.W."/>
        </authorList>
    </citation>
    <scope>NUCLEOTIDE SEQUENCE [LARGE SCALE GENOMIC DNA]</scope>
    <source>
        <strain evidence="3 5">2B3F</strain>
    </source>
</reference>
<dbReference type="Proteomes" id="UP000196230">
    <property type="component" value="Unassembled WGS sequence"/>
</dbReference>
<evidence type="ECO:0000313" key="6">
    <source>
        <dbReference type="Proteomes" id="UP000297477"/>
    </source>
</evidence>
<evidence type="ECO:0000313" key="3">
    <source>
        <dbReference type="EMBL" id="SJN31203.1"/>
    </source>
</evidence>